<keyword evidence="2" id="KW-0997">Cell inner membrane</keyword>
<evidence type="ECO:0000256" key="7">
    <source>
        <dbReference type="SAM" id="Phobius"/>
    </source>
</evidence>
<evidence type="ECO:0000259" key="9">
    <source>
        <dbReference type="Pfam" id="PF08478"/>
    </source>
</evidence>
<dbReference type="EMBL" id="CCXQ01000014">
    <property type="protein sequence ID" value="CEG20454.1"/>
    <property type="molecule type" value="Genomic_DNA"/>
</dbReference>
<evidence type="ECO:0000313" key="11">
    <source>
        <dbReference type="Proteomes" id="UP000055047"/>
    </source>
</evidence>
<dbReference type="InterPro" id="IPR005548">
    <property type="entry name" value="Cell_div_FtsQ/DivIB_C"/>
</dbReference>
<dbReference type="PANTHER" id="PTHR35851">
    <property type="entry name" value="CELL DIVISION PROTEIN FTSQ"/>
    <property type="match status" value="1"/>
</dbReference>
<evidence type="ECO:0000256" key="5">
    <source>
        <dbReference type="ARBA" id="ARBA00022989"/>
    </source>
</evidence>
<gene>
    <name evidence="10" type="primary">ftsQ</name>
    <name evidence="10" type="ORF">ANAPHAGO_00638</name>
</gene>
<dbReference type="Gene3D" id="3.10.20.310">
    <property type="entry name" value="membrane protein fhac"/>
    <property type="match status" value="1"/>
</dbReference>
<keyword evidence="4 7" id="KW-0812">Transmembrane</keyword>
<keyword evidence="5 7" id="KW-1133">Transmembrane helix</keyword>
<accession>A0A098EDR8</accession>
<dbReference type="Pfam" id="PF08478">
    <property type="entry name" value="POTRA_1"/>
    <property type="match status" value="1"/>
</dbReference>
<organism evidence="10 11">
    <name type="scientific">Anaplasma phagocytophilum</name>
    <name type="common">Ehrlichia phagocytophila</name>
    <dbReference type="NCBI Taxonomy" id="948"/>
    <lineage>
        <taxon>Bacteria</taxon>
        <taxon>Pseudomonadati</taxon>
        <taxon>Pseudomonadota</taxon>
        <taxon>Alphaproteobacteria</taxon>
        <taxon>Rickettsiales</taxon>
        <taxon>Anaplasmataceae</taxon>
        <taxon>Anaplasma</taxon>
        <taxon>phagocytophilum group</taxon>
    </lineage>
</organism>
<evidence type="ECO:0000259" key="8">
    <source>
        <dbReference type="Pfam" id="PF03799"/>
    </source>
</evidence>
<name>A0A098EDR8_ANAPH</name>
<evidence type="ECO:0000256" key="4">
    <source>
        <dbReference type="ARBA" id="ARBA00022692"/>
    </source>
</evidence>
<sequence length="264" mass="30327">MGYYSIMYKFVVERYNAILTCCRNLLRRLVRFWLYAAIVGVLALATLLGAVSVAISGKDVFRAFSDMLVKAGLPIREVVVKGNYMAQPNDVLYVIDNERSIVLLGLEDLKMRIKHRNPWIKDVAITRLLHSGVLHIDVKEYEAFANWNHHGVNSIIDNTGHVIVNSVPRFGNLVSICCDDAKEDLHFVRAILDDDSALVAMVSSLFWVEGKRWDVDLSSGLRIRLPEDNPVEAWFHLMKEYPIFDNFFIWKEIDMRDANDIRIK</sequence>
<proteinExistence type="predicted"/>
<evidence type="ECO:0000256" key="3">
    <source>
        <dbReference type="ARBA" id="ARBA00022618"/>
    </source>
</evidence>
<evidence type="ECO:0000256" key="1">
    <source>
        <dbReference type="ARBA" id="ARBA00022475"/>
    </source>
</evidence>
<dbReference type="PANTHER" id="PTHR35851:SF1">
    <property type="entry name" value="CELL DIVISION PROTEIN FTSQ"/>
    <property type="match status" value="1"/>
</dbReference>
<feature type="transmembrane region" description="Helical" evidence="7">
    <location>
        <begin position="32"/>
        <end position="55"/>
    </location>
</feature>
<keyword evidence="1" id="KW-1003">Cell membrane</keyword>
<evidence type="ECO:0000313" key="10">
    <source>
        <dbReference type="EMBL" id="CEG20454.1"/>
    </source>
</evidence>
<dbReference type="Pfam" id="PF03799">
    <property type="entry name" value="FtsQ_DivIB_C"/>
    <property type="match status" value="1"/>
</dbReference>
<evidence type="ECO:0000256" key="6">
    <source>
        <dbReference type="ARBA" id="ARBA00023306"/>
    </source>
</evidence>
<protein>
    <submittedName>
        <fullName evidence="10">Cell division protein (FtsQ)</fullName>
    </submittedName>
</protein>
<keyword evidence="7" id="KW-0472">Membrane</keyword>
<dbReference type="Proteomes" id="UP000055047">
    <property type="component" value="Unassembled WGS sequence"/>
</dbReference>
<evidence type="ECO:0000256" key="2">
    <source>
        <dbReference type="ARBA" id="ARBA00022519"/>
    </source>
</evidence>
<keyword evidence="6" id="KW-0131">Cell cycle</keyword>
<dbReference type="InterPro" id="IPR013685">
    <property type="entry name" value="POTRA_FtsQ_type"/>
</dbReference>
<dbReference type="InterPro" id="IPR026579">
    <property type="entry name" value="FtsQ"/>
</dbReference>
<dbReference type="AlphaFoldDB" id="A0A098EDR8"/>
<keyword evidence="3 10" id="KW-0132">Cell division</keyword>
<reference evidence="10 11" key="1">
    <citation type="submission" date="2014-09" db="EMBL/GenBank/DDBJ databases">
        <authorList>
            <person name="Loux Valentin"/>
            <person name="Dugat Thibaut"/>
        </authorList>
    </citation>
    <scope>NUCLEOTIDE SEQUENCE [LARGE SCALE GENOMIC DNA]</scope>
    <source>
        <strain evidence="10 11">BOV-10_179</strain>
    </source>
</reference>
<dbReference type="GO" id="GO:0090529">
    <property type="term" value="P:cell septum assembly"/>
    <property type="evidence" value="ECO:0007669"/>
    <property type="project" value="InterPro"/>
</dbReference>
<feature type="domain" description="Cell division protein FtsQ/DivIB C-terminal" evidence="8">
    <location>
        <begin position="145"/>
        <end position="242"/>
    </location>
</feature>
<feature type="domain" description="POTRA" evidence="9">
    <location>
        <begin position="73"/>
        <end position="141"/>
    </location>
</feature>